<evidence type="ECO:0000313" key="10">
    <source>
        <dbReference type="EMBL" id="GAA4181707.1"/>
    </source>
</evidence>
<dbReference type="InterPro" id="IPR000515">
    <property type="entry name" value="MetI-like"/>
</dbReference>
<dbReference type="Pfam" id="PF00528">
    <property type="entry name" value="BPD_transp_1"/>
    <property type="match status" value="1"/>
</dbReference>
<dbReference type="Proteomes" id="UP001501079">
    <property type="component" value="Unassembled WGS sequence"/>
</dbReference>
<evidence type="ECO:0000256" key="7">
    <source>
        <dbReference type="RuleBase" id="RU363032"/>
    </source>
</evidence>
<dbReference type="PROSITE" id="PS50928">
    <property type="entry name" value="ABC_TM1"/>
    <property type="match status" value="1"/>
</dbReference>
<evidence type="ECO:0000256" key="6">
    <source>
        <dbReference type="ARBA" id="ARBA00023136"/>
    </source>
</evidence>
<evidence type="ECO:0000256" key="3">
    <source>
        <dbReference type="ARBA" id="ARBA00022475"/>
    </source>
</evidence>
<keyword evidence="5 7" id="KW-1133">Transmembrane helix</keyword>
<evidence type="ECO:0000256" key="4">
    <source>
        <dbReference type="ARBA" id="ARBA00022692"/>
    </source>
</evidence>
<evidence type="ECO:0000259" key="9">
    <source>
        <dbReference type="PROSITE" id="PS50928"/>
    </source>
</evidence>
<dbReference type="PANTHER" id="PTHR43744:SF12">
    <property type="entry name" value="ABC TRANSPORTER PERMEASE PROTEIN MG189-RELATED"/>
    <property type="match status" value="1"/>
</dbReference>
<feature type="transmembrane region" description="Helical" evidence="7">
    <location>
        <begin position="36"/>
        <end position="57"/>
    </location>
</feature>
<dbReference type="InterPro" id="IPR035906">
    <property type="entry name" value="MetI-like_sf"/>
</dbReference>
<keyword evidence="4 7" id="KW-0812">Transmembrane</keyword>
<sequence length="302" mass="32731">MSGSTVDLSAAAKTPGTRSSSQPGAPRRRHSGRVRWWVYGILILAALGSAFPLYWMFVVSSTSTAAATQLPPRVIPGGNFFHMVGVVFSTVPFARSILNSIVIAVAIGGGQAVLCALAGFAFAKLRFRGRNVLFLVVLLTMTVPAQLSIIPQYMIISAFNWVDTLQGVIFPGLASAFGIFWMRQHLASTMDDDLMGSARIDGANSWQIFWRIAFPIVRPAAFVLGLLGFVSSWNDFLWPFIVLKSPENYTVQIAIQALQKSYTVNLGLAMAGSFLATLPLLVVFFFVGRRLVAGIMDGAFKG</sequence>
<feature type="region of interest" description="Disordered" evidence="8">
    <location>
        <begin position="1"/>
        <end position="28"/>
    </location>
</feature>
<evidence type="ECO:0000313" key="11">
    <source>
        <dbReference type="Proteomes" id="UP001501079"/>
    </source>
</evidence>
<evidence type="ECO:0000256" key="8">
    <source>
        <dbReference type="SAM" id="MobiDB-lite"/>
    </source>
</evidence>
<keyword evidence="11" id="KW-1185">Reference proteome</keyword>
<dbReference type="EMBL" id="BAABBW010000007">
    <property type="protein sequence ID" value="GAA4181707.1"/>
    <property type="molecule type" value="Genomic_DNA"/>
</dbReference>
<keyword evidence="6 7" id="KW-0472">Membrane</keyword>
<comment type="similarity">
    <text evidence="7">Belongs to the binding-protein-dependent transport system permease family.</text>
</comment>
<keyword evidence="3" id="KW-1003">Cell membrane</keyword>
<evidence type="ECO:0000256" key="5">
    <source>
        <dbReference type="ARBA" id="ARBA00022989"/>
    </source>
</evidence>
<feature type="transmembrane region" description="Helical" evidence="7">
    <location>
        <begin position="97"/>
        <end position="120"/>
    </location>
</feature>
<dbReference type="SUPFAM" id="SSF161098">
    <property type="entry name" value="MetI-like"/>
    <property type="match status" value="1"/>
</dbReference>
<proteinExistence type="inferred from homology"/>
<organism evidence="10 11">
    <name type="scientific">Gryllotalpicola koreensis</name>
    <dbReference type="NCBI Taxonomy" id="993086"/>
    <lineage>
        <taxon>Bacteria</taxon>
        <taxon>Bacillati</taxon>
        <taxon>Actinomycetota</taxon>
        <taxon>Actinomycetes</taxon>
        <taxon>Micrococcales</taxon>
        <taxon>Microbacteriaceae</taxon>
        <taxon>Gryllotalpicola</taxon>
    </lineage>
</organism>
<accession>A0ABP8ACS9</accession>
<feature type="transmembrane region" description="Helical" evidence="7">
    <location>
        <begin position="266"/>
        <end position="287"/>
    </location>
</feature>
<comment type="subcellular location">
    <subcellularLocation>
        <location evidence="1 7">Cell membrane</location>
        <topology evidence="1 7">Multi-pass membrane protein</topology>
    </subcellularLocation>
</comment>
<dbReference type="RefSeq" id="WP_344757331.1">
    <property type="nucleotide sequence ID" value="NZ_BAABBW010000007.1"/>
</dbReference>
<gene>
    <name evidence="10" type="ORF">GCM10022287_37400</name>
</gene>
<feature type="transmembrane region" description="Helical" evidence="7">
    <location>
        <begin position="168"/>
        <end position="187"/>
    </location>
</feature>
<comment type="caution">
    <text evidence="10">The sequence shown here is derived from an EMBL/GenBank/DDBJ whole genome shotgun (WGS) entry which is preliminary data.</text>
</comment>
<name>A0ABP8ACS9_9MICO</name>
<dbReference type="PANTHER" id="PTHR43744">
    <property type="entry name" value="ABC TRANSPORTER PERMEASE PROTEIN MG189-RELATED-RELATED"/>
    <property type="match status" value="1"/>
</dbReference>
<dbReference type="CDD" id="cd06261">
    <property type="entry name" value="TM_PBP2"/>
    <property type="match status" value="1"/>
</dbReference>
<reference evidence="11" key="1">
    <citation type="journal article" date="2019" name="Int. J. Syst. Evol. Microbiol.">
        <title>The Global Catalogue of Microorganisms (GCM) 10K type strain sequencing project: providing services to taxonomists for standard genome sequencing and annotation.</title>
        <authorList>
            <consortium name="The Broad Institute Genomics Platform"/>
            <consortium name="The Broad Institute Genome Sequencing Center for Infectious Disease"/>
            <person name="Wu L."/>
            <person name="Ma J."/>
        </authorList>
    </citation>
    <scope>NUCLEOTIDE SEQUENCE [LARGE SCALE GENOMIC DNA]</scope>
    <source>
        <strain evidence="11">JCM 17591</strain>
    </source>
</reference>
<evidence type="ECO:0000256" key="2">
    <source>
        <dbReference type="ARBA" id="ARBA00022448"/>
    </source>
</evidence>
<protein>
    <submittedName>
        <fullName evidence="10">Carbohydrate ABC transporter permease</fullName>
    </submittedName>
</protein>
<feature type="transmembrane region" description="Helical" evidence="7">
    <location>
        <begin position="132"/>
        <end position="156"/>
    </location>
</feature>
<evidence type="ECO:0000256" key="1">
    <source>
        <dbReference type="ARBA" id="ARBA00004651"/>
    </source>
</evidence>
<feature type="domain" description="ABC transmembrane type-1" evidence="9">
    <location>
        <begin position="97"/>
        <end position="287"/>
    </location>
</feature>
<feature type="transmembrane region" description="Helical" evidence="7">
    <location>
        <begin position="208"/>
        <end position="230"/>
    </location>
</feature>
<keyword evidence="2 7" id="KW-0813">Transport</keyword>
<dbReference type="Gene3D" id="1.10.3720.10">
    <property type="entry name" value="MetI-like"/>
    <property type="match status" value="1"/>
</dbReference>